<dbReference type="Proteomes" id="UP001280121">
    <property type="component" value="Unassembled WGS sequence"/>
</dbReference>
<comment type="caution">
    <text evidence="1">The sequence shown here is derived from an EMBL/GenBank/DDBJ whole genome shotgun (WGS) entry which is preliminary data.</text>
</comment>
<organism evidence="1 2">
    <name type="scientific">Dipteronia dyeriana</name>
    <dbReference type="NCBI Taxonomy" id="168575"/>
    <lineage>
        <taxon>Eukaryota</taxon>
        <taxon>Viridiplantae</taxon>
        <taxon>Streptophyta</taxon>
        <taxon>Embryophyta</taxon>
        <taxon>Tracheophyta</taxon>
        <taxon>Spermatophyta</taxon>
        <taxon>Magnoliopsida</taxon>
        <taxon>eudicotyledons</taxon>
        <taxon>Gunneridae</taxon>
        <taxon>Pentapetalae</taxon>
        <taxon>rosids</taxon>
        <taxon>malvids</taxon>
        <taxon>Sapindales</taxon>
        <taxon>Sapindaceae</taxon>
        <taxon>Hippocastanoideae</taxon>
        <taxon>Acereae</taxon>
        <taxon>Dipteronia</taxon>
    </lineage>
</organism>
<evidence type="ECO:0000313" key="1">
    <source>
        <dbReference type="EMBL" id="KAK2635056.1"/>
    </source>
</evidence>
<reference evidence="1" key="1">
    <citation type="journal article" date="2023" name="Plant J.">
        <title>Genome sequences and population genomics provide insights into the demographic history, inbreeding, and mutation load of two 'living fossil' tree species of Dipteronia.</title>
        <authorList>
            <person name="Feng Y."/>
            <person name="Comes H.P."/>
            <person name="Chen J."/>
            <person name="Zhu S."/>
            <person name="Lu R."/>
            <person name="Zhang X."/>
            <person name="Li P."/>
            <person name="Qiu J."/>
            <person name="Olsen K.M."/>
            <person name="Qiu Y."/>
        </authorList>
    </citation>
    <scope>NUCLEOTIDE SEQUENCE</scope>
    <source>
        <strain evidence="1">KIB01</strain>
    </source>
</reference>
<proteinExistence type="predicted"/>
<dbReference type="EMBL" id="JANJYI010000009">
    <property type="protein sequence ID" value="KAK2635056.1"/>
    <property type="molecule type" value="Genomic_DNA"/>
</dbReference>
<sequence>MRLSLPISSFKLHTIFSFHNPIISPSKPPLTSHFHSPQQIHLIAMNSLKSTGYLSAIGCAIDEEEYWKAPAVVTLKGFDLEGNSIEGLLIGGHETGIIIPVDEEVVVELME</sequence>
<dbReference type="AlphaFoldDB" id="A0AAD9WL22"/>
<accession>A0AAD9WL22</accession>
<evidence type="ECO:0000313" key="2">
    <source>
        <dbReference type="Proteomes" id="UP001280121"/>
    </source>
</evidence>
<name>A0AAD9WL22_9ROSI</name>
<keyword evidence="2" id="KW-1185">Reference proteome</keyword>
<protein>
    <submittedName>
        <fullName evidence="1">Uncharacterized protein</fullName>
    </submittedName>
</protein>
<gene>
    <name evidence="1" type="ORF">Ddye_029848</name>
</gene>